<protein>
    <submittedName>
        <fullName evidence="1">Uncharacterized protein</fullName>
    </submittedName>
</protein>
<gene>
    <name evidence="1" type="ORF">BC938DRAFT_476946</name>
</gene>
<sequence>MDLVPEDDVADMRDVFDVMTPEEVRRIKVKRVLEYVMQSPALESIMNVSAISIPIRKVSLRFGPSNKYGCGLMTGSQIDADIRLIDLRIYI</sequence>
<name>A0A433QQ01_9FUNG</name>
<evidence type="ECO:0000313" key="2">
    <source>
        <dbReference type="Proteomes" id="UP000274822"/>
    </source>
</evidence>
<evidence type="ECO:0000313" key="1">
    <source>
        <dbReference type="EMBL" id="RUS31838.1"/>
    </source>
</evidence>
<proteinExistence type="predicted"/>
<organism evidence="1 2">
    <name type="scientific">Jimgerdemannia flammicorona</name>
    <dbReference type="NCBI Taxonomy" id="994334"/>
    <lineage>
        <taxon>Eukaryota</taxon>
        <taxon>Fungi</taxon>
        <taxon>Fungi incertae sedis</taxon>
        <taxon>Mucoromycota</taxon>
        <taxon>Mucoromycotina</taxon>
        <taxon>Endogonomycetes</taxon>
        <taxon>Endogonales</taxon>
        <taxon>Endogonaceae</taxon>
        <taxon>Jimgerdemannia</taxon>
    </lineage>
</organism>
<dbReference type="Proteomes" id="UP000274822">
    <property type="component" value="Unassembled WGS sequence"/>
</dbReference>
<dbReference type="AlphaFoldDB" id="A0A433QQ01"/>
<feature type="non-terminal residue" evidence="1">
    <location>
        <position position="91"/>
    </location>
</feature>
<dbReference type="EMBL" id="RBNJ01002558">
    <property type="protein sequence ID" value="RUS31838.1"/>
    <property type="molecule type" value="Genomic_DNA"/>
</dbReference>
<accession>A0A433QQ01</accession>
<reference evidence="1 2" key="1">
    <citation type="journal article" date="2018" name="New Phytol.">
        <title>Phylogenomics of Endogonaceae and evolution of mycorrhizas within Mucoromycota.</title>
        <authorList>
            <person name="Chang Y."/>
            <person name="Desiro A."/>
            <person name="Na H."/>
            <person name="Sandor L."/>
            <person name="Lipzen A."/>
            <person name="Clum A."/>
            <person name="Barry K."/>
            <person name="Grigoriev I.V."/>
            <person name="Martin F.M."/>
            <person name="Stajich J.E."/>
            <person name="Smith M.E."/>
            <person name="Bonito G."/>
            <person name="Spatafora J.W."/>
        </authorList>
    </citation>
    <scope>NUCLEOTIDE SEQUENCE [LARGE SCALE GENOMIC DNA]</scope>
    <source>
        <strain evidence="1 2">AD002</strain>
    </source>
</reference>
<keyword evidence="2" id="KW-1185">Reference proteome</keyword>
<comment type="caution">
    <text evidence="1">The sequence shown here is derived from an EMBL/GenBank/DDBJ whole genome shotgun (WGS) entry which is preliminary data.</text>
</comment>